<feature type="region of interest" description="Disordered" evidence="2">
    <location>
        <begin position="148"/>
        <end position="330"/>
    </location>
</feature>
<dbReference type="AlphaFoldDB" id="A0A0H5NQE2"/>
<sequence length="330" mass="32868">MSIRTRTVPSPGRVARRVQAAERVKSGAAQRAYAKRRMRAEQLADTPKLPKTSSAMAGRIPFVAAIIALLGCGLALTLLLTTRAAEDSYQLSDARQLNRKLTEERAALQREVEAADSAPELAARARELGMIPAKDPARLVIAPDGTVTVIGDPTPAQGAPAPPLNTTPADPSRPGAPQGERVVPVTAVATPQHPAAPGTPSQPAVPAPAPAPLPPVAAPPSPVPGAPAPQGEPLPEGAVPLDPADQAPQQIAPPAPEAVPAPAPEVTPPAPAGIAGSGPEGLAAPAPDAVPAPTPTNAAAPVPPGGIAAAPAPAAIDPAQAPPVPEGGIR</sequence>
<dbReference type="Proteomes" id="UP000057820">
    <property type="component" value="Chromosome 1"/>
</dbReference>
<feature type="coiled-coil region" evidence="1">
    <location>
        <begin position="91"/>
        <end position="118"/>
    </location>
</feature>
<feature type="compositionally biased region" description="Low complexity" evidence="2">
    <location>
        <begin position="238"/>
        <end position="250"/>
    </location>
</feature>
<keyword evidence="3" id="KW-0472">Membrane</keyword>
<organism evidence="4 5">
    <name type="scientific">Nocardia farcinica</name>
    <dbReference type="NCBI Taxonomy" id="37329"/>
    <lineage>
        <taxon>Bacteria</taxon>
        <taxon>Bacillati</taxon>
        <taxon>Actinomycetota</taxon>
        <taxon>Actinomycetes</taxon>
        <taxon>Mycobacteriales</taxon>
        <taxon>Nocardiaceae</taxon>
        <taxon>Nocardia</taxon>
    </lineage>
</organism>
<keyword evidence="1" id="KW-0175">Coiled coil</keyword>
<evidence type="ECO:0000313" key="4">
    <source>
        <dbReference type="EMBL" id="CRY77344.1"/>
    </source>
</evidence>
<reference evidence="5" key="1">
    <citation type="submission" date="2015-03" db="EMBL/GenBank/DDBJ databases">
        <authorList>
            <consortium name="Pathogen Informatics"/>
        </authorList>
    </citation>
    <scope>NUCLEOTIDE SEQUENCE [LARGE SCALE GENOMIC DNA]</scope>
    <source>
        <strain evidence="5">NCTC11134</strain>
    </source>
</reference>
<evidence type="ECO:0000256" key="3">
    <source>
        <dbReference type="SAM" id="Phobius"/>
    </source>
</evidence>
<feature type="compositionally biased region" description="Low complexity" evidence="2">
    <location>
        <begin position="295"/>
        <end position="319"/>
    </location>
</feature>
<feature type="compositionally biased region" description="Pro residues" evidence="2">
    <location>
        <begin position="251"/>
        <end position="271"/>
    </location>
</feature>
<gene>
    <name evidence="4" type="ORF">ERS450000_02354</name>
</gene>
<evidence type="ECO:0000313" key="5">
    <source>
        <dbReference type="Proteomes" id="UP000057820"/>
    </source>
</evidence>
<keyword evidence="3" id="KW-1133">Transmembrane helix</keyword>
<feature type="transmembrane region" description="Helical" evidence="3">
    <location>
        <begin position="60"/>
        <end position="80"/>
    </location>
</feature>
<protein>
    <recommendedName>
        <fullName evidence="6">Cell division protein FtsL</fullName>
    </recommendedName>
</protein>
<dbReference type="KEGG" id="nfr:ERS450000_02354"/>
<dbReference type="RefSeq" id="WP_174520484.1">
    <property type="nucleotide sequence ID" value="NZ_CP031418.1"/>
</dbReference>
<feature type="compositionally biased region" description="Pro residues" evidence="2">
    <location>
        <begin position="203"/>
        <end position="232"/>
    </location>
</feature>
<evidence type="ECO:0000256" key="2">
    <source>
        <dbReference type="SAM" id="MobiDB-lite"/>
    </source>
</evidence>
<dbReference type="EMBL" id="LN868938">
    <property type="protein sequence ID" value="CRY77344.1"/>
    <property type="molecule type" value="Genomic_DNA"/>
</dbReference>
<evidence type="ECO:0000256" key="1">
    <source>
        <dbReference type="SAM" id="Coils"/>
    </source>
</evidence>
<keyword evidence="3" id="KW-0812">Transmembrane</keyword>
<evidence type="ECO:0008006" key="6">
    <source>
        <dbReference type="Google" id="ProtNLM"/>
    </source>
</evidence>
<name>A0A0H5NQE2_NOCFR</name>
<feature type="region of interest" description="Disordered" evidence="2">
    <location>
        <begin position="1"/>
        <end position="21"/>
    </location>
</feature>
<feature type="compositionally biased region" description="Pro residues" evidence="2">
    <location>
        <begin position="320"/>
        <end position="330"/>
    </location>
</feature>
<proteinExistence type="predicted"/>
<accession>A0A0H5NQE2</accession>